<name>A0A5M6DLJ0_9BACT</name>
<keyword evidence="1" id="KW-0812">Transmembrane</keyword>
<evidence type="ECO:0000256" key="1">
    <source>
        <dbReference type="SAM" id="Phobius"/>
    </source>
</evidence>
<dbReference type="Proteomes" id="UP000324479">
    <property type="component" value="Unassembled WGS sequence"/>
</dbReference>
<feature type="transmembrane region" description="Helical" evidence="1">
    <location>
        <begin position="127"/>
        <end position="149"/>
    </location>
</feature>
<feature type="transmembrane region" description="Helical" evidence="1">
    <location>
        <begin position="50"/>
        <end position="68"/>
    </location>
</feature>
<reference evidence="2 3" key="1">
    <citation type="submission" date="2019-08" db="EMBL/GenBank/DDBJ databases">
        <authorList>
            <person name="Dhanesh K."/>
            <person name="Kumar G."/>
            <person name="Sasikala C."/>
            <person name="Venkata Ramana C."/>
        </authorList>
    </citation>
    <scope>NUCLEOTIDE SEQUENCE [LARGE SCALE GENOMIC DNA]</scope>
    <source>
        <strain evidence="2 3">JC645</strain>
    </source>
</reference>
<evidence type="ECO:0000313" key="2">
    <source>
        <dbReference type="EMBL" id="KAA5547122.1"/>
    </source>
</evidence>
<evidence type="ECO:0000313" key="3">
    <source>
        <dbReference type="Proteomes" id="UP000324479"/>
    </source>
</evidence>
<organism evidence="2 3">
    <name type="scientific">Roseiconus nitratireducens</name>
    <dbReference type="NCBI Taxonomy" id="2605748"/>
    <lineage>
        <taxon>Bacteria</taxon>
        <taxon>Pseudomonadati</taxon>
        <taxon>Planctomycetota</taxon>
        <taxon>Planctomycetia</taxon>
        <taxon>Pirellulales</taxon>
        <taxon>Pirellulaceae</taxon>
        <taxon>Roseiconus</taxon>
    </lineage>
</organism>
<dbReference type="EMBL" id="VWOX01000001">
    <property type="protein sequence ID" value="KAA5547122.1"/>
    <property type="molecule type" value="Genomic_DNA"/>
</dbReference>
<protein>
    <submittedName>
        <fullName evidence="2">Uncharacterized protein</fullName>
    </submittedName>
</protein>
<feature type="transmembrane region" description="Helical" evidence="1">
    <location>
        <begin position="25"/>
        <end position="44"/>
    </location>
</feature>
<dbReference type="RefSeq" id="WP_150074230.1">
    <property type="nucleotide sequence ID" value="NZ_VWOX01000001.1"/>
</dbReference>
<keyword evidence="1" id="KW-0472">Membrane</keyword>
<comment type="caution">
    <text evidence="2">The sequence shown here is derived from an EMBL/GenBank/DDBJ whole genome shotgun (WGS) entry which is preliminary data.</text>
</comment>
<dbReference type="AlphaFoldDB" id="A0A5M6DLJ0"/>
<accession>A0A5M6DLJ0</accession>
<sequence>MSSHAHHPLTVESDAHVASRHFQTAVRVLLVIALIATIGCLAFYRQAAYLPAIAVPVLYTVLAIVNYLETRSRAENLRRPGQSELSGEEWEIDVQTVGIITVFKCLLAIAVGMLLVASALFDWEFVGGVAACGFLIAVLMNLPFLTLFFSESEKDELDKLNRESDQS</sequence>
<keyword evidence="1" id="KW-1133">Transmembrane helix</keyword>
<keyword evidence="3" id="KW-1185">Reference proteome</keyword>
<feature type="transmembrane region" description="Helical" evidence="1">
    <location>
        <begin position="97"/>
        <end position="121"/>
    </location>
</feature>
<gene>
    <name evidence="2" type="ORF">FYK55_01510</name>
</gene>
<proteinExistence type="predicted"/>